<dbReference type="AlphaFoldDB" id="V5GZ85"/>
<dbReference type="Pfam" id="PF13181">
    <property type="entry name" value="TPR_8"/>
    <property type="match status" value="1"/>
</dbReference>
<dbReference type="SMART" id="SM00028">
    <property type="entry name" value="TPR"/>
    <property type="match status" value="3"/>
</dbReference>
<keyword evidence="3" id="KW-0378">Hydrolase</keyword>
<dbReference type="PANTHER" id="PTHR21581">
    <property type="entry name" value="D-ALANYL-D-ALANINE CARBOXYPEPTIDASE"/>
    <property type="match status" value="1"/>
</dbReference>
<feature type="compositionally biased region" description="Polar residues" evidence="2">
    <location>
        <begin position="7"/>
        <end position="24"/>
    </location>
</feature>
<dbReference type="InterPro" id="IPR011990">
    <property type="entry name" value="TPR-like_helical_dom_sf"/>
</dbReference>
<dbReference type="PROSITE" id="PS50005">
    <property type="entry name" value="TPR"/>
    <property type="match status" value="2"/>
</dbReference>
<feature type="repeat" description="TPR" evidence="1">
    <location>
        <begin position="532"/>
        <end position="565"/>
    </location>
</feature>
<dbReference type="EMBL" id="GANP01008548">
    <property type="protein sequence ID" value="JAB75920.1"/>
    <property type="molecule type" value="mRNA"/>
</dbReference>
<name>V5GZ85_IXORI</name>
<dbReference type="PANTHER" id="PTHR21581:SF6">
    <property type="entry name" value="TRAFFICKING PROTEIN PARTICLE COMPLEX SUBUNIT 12"/>
    <property type="match status" value="1"/>
</dbReference>
<evidence type="ECO:0000313" key="3">
    <source>
        <dbReference type="EMBL" id="JAB75920.1"/>
    </source>
</evidence>
<dbReference type="GO" id="GO:0030008">
    <property type="term" value="C:TRAPP complex"/>
    <property type="evidence" value="ECO:0007669"/>
    <property type="project" value="TreeGrafter"/>
</dbReference>
<accession>V5GZ85</accession>
<sequence length="690" mass="75013">MSEPVDSCTSSGPGADPDSSQSSVRCGDDDDTANMETVALDTTDIYQELVQADEAGHDMSISLDSDPGKEADLKRYFAHTPTDAAPCSFFDSLSVSTSPMMKSVSEASMSQAASSVQDAIPEALAQSRPLEESGLFFSVGETPGEEATAVIAQEALEGTVEFHSAPVLEEVESIQASSEPPADARASSADEGPSLSKFFSSDRSGGDQEGKAFFDVLAAEIASGDKSRRSSGSASPLSMVQESCLIADAPPTDDGDLCAYDNWLPSAATREFLARLATSEPGTVFPDREHLTMPGIIVEEPQGDPVRALLQEHMAEEVVHRRTLTADDVPQNEEGLRQLLGAQCHNAAINLTTRLLTSVGQGPGAGGHPSRHSPHSLQLWYTRLALFVKLRKFALAEVEAEAFGDLDRPDLYYEFYPDSYPGKRGSMVPFAFRLLLAELPQFQGNHSTALNALYKLLNVVHHILANLTNGVTEGGSLLDMSEHVRQASMKLWEDRECRVYFAILNCVLSQKDFVVAIKVARILLEKNSGRKAQLYSAIGRIYLQLGDVDMAQSHFHKAELLYYNMGLEGRLEVLINKGMMALAQNSYSDAYHFYEEASKLQPKNPLFVNNMAVCLLYLGRLGDSVSLLEATVRTDPSLCLHEGFLFNVCTLYELQSSEAGTRKRAMLRLVGRHAGDGFNAASLKMQPAKT</sequence>
<dbReference type="GO" id="GO:0005794">
    <property type="term" value="C:Golgi apparatus"/>
    <property type="evidence" value="ECO:0007669"/>
    <property type="project" value="TreeGrafter"/>
</dbReference>
<feature type="region of interest" description="Disordered" evidence="2">
    <location>
        <begin position="172"/>
        <end position="206"/>
    </location>
</feature>
<feature type="repeat" description="TPR" evidence="1">
    <location>
        <begin position="571"/>
        <end position="604"/>
    </location>
</feature>
<dbReference type="InterPro" id="IPR019734">
    <property type="entry name" value="TPR_rpt"/>
</dbReference>
<protein>
    <submittedName>
        <fullName evidence="3">Putative d-alanyl-d-alanine carboxypeptidase protein</fullName>
    </submittedName>
</protein>
<organism evidence="3">
    <name type="scientific">Ixodes ricinus</name>
    <name type="common">Common tick</name>
    <name type="synonym">Acarus ricinus</name>
    <dbReference type="NCBI Taxonomy" id="34613"/>
    <lineage>
        <taxon>Eukaryota</taxon>
        <taxon>Metazoa</taxon>
        <taxon>Ecdysozoa</taxon>
        <taxon>Arthropoda</taxon>
        <taxon>Chelicerata</taxon>
        <taxon>Arachnida</taxon>
        <taxon>Acari</taxon>
        <taxon>Parasitiformes</taxon>
        <taxon>Ixodida</taxon>
        <taxon>Ixodoidea</taxon>
        <taxon>Ixodidae</taxon>
        <taxon>Ixodinae</taxon>
        <taxon>Ixodes</taxon>
    </lineage>
</organism>
<dbReference type="SUPFAM" id="SSF48452">
    <property type="entry name" value="TPR-like"/>
    <property type="match status" value="1"/>
</dbReference>
<keyword evidence="3" id="KW-0645">Protease</keyword>
<proteinExistence type="evidence at transcript level"/>
<evidence type="ECO:0000256" key="1">
    <source>
        <dbReference type="PROSITE-ProRule" id="PRU00339"/>
    </source>
</evidence>
<dbReference type="Gene3D" id="1.25.40.10">
    <property type="entry name" value="Tetratricopeptide repeat domain"/>
    <property type="match status" value="1"/>
</dbReference>
<evidence type="ECO:0000256" key="2">
    <source>
        <dbReference type="SAM" id="MobiDB-lite"/>
    </source>
</evidence>
<feature type="region of interest" description="Disordered" evidence="2">
    <location>
        <begin position="1"/>
        <end position="36"/>
    </location>
</feature>
<dbReference type="GO" id="GO:0004180">
    <property type="term" value="F:carboxypeptidase activity"/>
    <property type="evidence" value="ECO:0007669"/>
    <property type="project" value="UniProtKB-KW"/>
</dbReference>
<keyword evidence="1" id="KW-0802">TPR repeat</keyword>
<reference evidence="3" key="1">
    <citation type="journal article" date="2015" name="Sci. Rep.">
        <title>Tissue- and time-dependent transcription in Ixodes ricinus salivary glands and midguts when blood feeding on the vertebrate host.</title>
        <authorList>
            <person name="Kotsyfakis M."/>
            <person name="Schwarz A."/>
            <person name="Erhart J."/>
            <person name="Ribeiro J.M."/>
        </authorList>
    </citation>
    <scope>NUCLEOTIDE SEQUENCE</scope>
    <source>
        <tissue evidence="3">Salivary gland and midgut</tissue>
    </source>
</reference>
<dbReference type="Pfam" id="PF04733">
    <property type="entry name" value="Coatomer_E"/>
    <property type="match status" value="1"/>
</dbReference>
<keyword evidence="3" id="KW-0121">Carboxypeptidase</keyword>